<protein>
    <submittedName>
        <fullName evidence="6">Bacterio-opsin activator domain-containing protein</fullName>
    </submittedName>
</protein>
<proteinExistence type="predicted"/>
<reference evidence="6 7" key="1">
    <citation type="journal article" date="2019" name="Int. J. Syst. Evol. Microbiol.">
        <title>The Global Catalogue of Microorganisms (GCM) 10K type strain sequencing project: providing services to taxonomists for standard genome sequencing and annotation.</title>
        <authorList>
            <consortium name="The Broad Institute Genomics Platform"/>
            <consortium name="The Broad Institute Genome Sequencing Center for Infectious Disease"/>
            <person name="Wu L."/>
            <person name="Ma J."/>
        </authorList>
    </citation>
    <scope>NUCLEOTIDE SEQUENCE [LARGE SCALE GENOMIC DNA]</scope>
    <source>
        <strain evidence="6 7">XZYJT29</strain>
    </source>
</reference>
<keyword evidence="1" id="KW-0805">Transcription regulation</keyword>
<organism evidence="6 7">
    <name type="scientific">Halosimplex aquaticum</name>
    <dbReference type="NCBI Taxonomy" id="3026162"/>
    <lineage>
        <taxon>Archaea</taxon>
        <taxon>Methanobacteriati</taxon>
        <taxon>Methanobacteriota</taxon>
        <taxon>Stenosarchaea group</taxon>
        <taxon>Halobacteria</taxon>
        <taxon>Halobacteriales</taxon>
        <taxon>Haloarculaceae</taxon>
        <taxon>Halosimplex</taxon>
    </lineage>
</organism>
<dbReference type="InterPro" id="IPR013762">
    <property type="entry name" value="Integrase-like_cat_sf"/>
</dbReference>
<dbReference type="Gene3D" id="1.10.443.10">
    <property type="entry name" value="Intergrase catalytic core"/>
    <property type="match status" value="1"/>
</dbReference>
<dbReference type="PANTHER" id="PTHR34236">
    <property type="entry name" value="DIMETHYL SULFOXIDE REDUCTASE TRANSCRIPTIONAL ACTIVATOR"/>
    <property type="match status" value="1"/>
</dbReference>
<dbReference type="InterPro" id="IPR007050">
    <property type="entry name" value="HTH_bacterioopsin"/>
</dbReference>
<keyword evidence="2" id="KW-0804">Transcription</keyword>
<evidence type="ECO:0000313" key="7">
    <source>
        <dbReference type="Proteomes" id="UP001596432"/>
    </source>
</evidence>
<evidence type="ECO:0000259" key="5">
    <source>
        <dbReference type="PROSITE" id="PS50112"/>
    </source>
</evidence>
<evidence type="ECO:0000256" key="4">
    <source>
        <dbReference type="SAM" id="MobiDB-lite"/>
    </source>
</evidence>
<dbReference type="PROSITE" id="PS50112">
    <property type="entry name" value="PAS"/>
    <property type="match status" value="1"/>
</dbReference>
<dbReference type="InterPro" id="IPR003018">
    <property type="entry name" value="GAF"/>
</dbReference>
<feature type="region of interest" description="Disordered" evidence="4">
    <location>
        <begin position="394"/>
        <end position="413"/>
    </location>
</feature>
<name>A0ABD5Y3G7_9EURY</name>
<evidence type="ECO:0000256" key="3">
    <source>
        <dbReference type="ARBA" id="ARBA00023172"/>
    </source>
</evidence>
<dbReference type="CDD" id="cd00130">
    <property type="entry name" value="PAS"/>
    <property type="match status" value="1"/>
</dbReference>
<dbReference type="RefSeq" id="WP_274324525.1">
    <property type="nucleotide sequence ID" value="NZ_CP118158.1"/>
</dbReference>
<dbReference type="AlphaFoldDB" id="A0ABD5Y3G7"/>
<evidence type="ECO:0000256" key="2">
    <source>
        <dbReference type="ARBA" id="ARBA00023163"/>
    </source>
</evidence>
<dbReference type="InterPro" id="IPR000014">
    <property type="entry name" value="PAS"/>
</dbReference>
<dbReference type="InterPro" id="IPR029016">
    <property type="entry name" value="GAF-like_dom_sf"/>
</dbReference>
<keyword evidence="3" id="KW-0233">DNA recombination</keyword>
<gene>
    <name evidence="6" type="ORF">ACFQMA_03615</name>
</gene>
<evidence type="ECO:0000313" key="6">
    <source>
        <dbReference type="EMBL" id="MFC7138924.1"/>
    </source>
</evidence>
<dbReference type="SMART" id="SM00091">
    <property type="entry name" value="PAS"/>
    <property type="match status" value="1"/>
</dbReference>
<dbReference type="Proteomes" id="UP001596432">
    <property type="component" value="Unassembled WGS sequence"/>
</dbReference>
<dbReference type="GO" id="GO:0006310">
    <property type="term" value="P:DNA recombination"/>
    <property type="evidence" value="ECO:0007669"/>
    <property type="project" value="UniProtKB-KW"/>
</dbReference>
<dbReference type="Pfam" id="PF15915">
    <property type="entry name" value="BAT"/>
    <property type="match status" value="1"/>
</dbReference>
<dbReference type="SUPFAM" id="SSF55785">
    <property type="entry name" value="PYP-like sensor domain (PAS domain)"/>
    <property type="match status" value="1"/>
</dbReference>
<dbReference type="InterPro" id="IPR035965">
    <property type="entry name" value="PAS-like_dom_sf"/>
</dbReference>
<dbReference type="PANTHER" id="PTHR34236:SF1">
    <property type="entry name" value="DIMETHYL SULFOXIDE REDUCTASE TRANSCRIPTIONAL ACTIVATOR"/>
    <property type="match status" value="1"/>
</dbReference>
<dbReference type="SUPFAM" id="SSF56349">
    <property type="entry name" value="DNA breaking-rejoining enzymes"/>
    <property type="match status" value="1"/>
</dbReference>
<accession>A0ABD5Y3G7</accession>
<sequence length="721" mass="76914">MERTGVGARTDELTEEGYDRLRQATETYREDLVVRLCAEAGLRPPEIARITPGDFRTRTTRNGTHHFLAVDAGDGESAREAYVPAAVRSAVRRYVNEEGVGGDERVVDVTPRRVQMMISEVADRAAATAGDDALREVSSRDLCRYYARRLVHEEGVDPRVVLAIGPWNGLDSLAQQLDPVDVDAVVDALERTALTGPSAAWGPPEVGRALAASDLGVVVTDADGAVAYANDGVAALTGYPSQDLVGDPVDALYAGRDADGHREAVGASEVALDRRDGPPRAVVRVVAPVGGGSDATGRVAAFVPIDGGLAADDPTPADASPVRGPGSERVTGVIEALGAATEVLGTASKRTEVASRLCDRLAGTEGYSFAWVGTTTGDRGVVSTAWAGIEEPTAEGLAEATTGDESLRDAESGRTEAIRVLPDDGRELRLPTSADGPDADLSAASVAIVPITYGETTHGLLALGTTADSAFERDERRLLATLGWQVGQAMTDIKRRNLLLADSVIELRFRVESDRAFFVAASDRLGASFELQGIVPGEGQSLLYFVTMRGTSPERVVDFAADVDSIENARLIRDYDESYLVEFVVGGEEPATTLTELGGHVTEFAVDEGAQRVTAEFTTETDVRAVFNGFQSSFRESALLSKQEVERPVQTTDGFRQSLEDDLTAKQQSVLRAAYLAGYFEWPRGSTAEELADSIGVSSPTLHNHLRKAQQKVLTAFFDDE</sequence>
<evidence type="ECO:0000256" key="1">
    <source>
        <dbReference type="ARBA" id="ARBA00023015"/>
    </source>
</evidence>
<dbReference type="Pfam" id="PF04967">
    <property type="entry name" value="HTH_10"/>
    <property type="match status" value="1"/>
</dbReference>
<dbReference type="Gene3D" id="3.30.450.20">
    <property type="entry name" value="PAS domain"/>
    <property type="match status" value="1"/>
</dbReference>
<keyword evidence="7" id="KW-1185">Reference proteome</keyword>
<dbReference type="InterPro" id="IPR031803">
    <property type="entry name" value="BAT_GAF/HTH-assoc"/>
</dbReference>
<dbReference type="Gene3D" id="3.30.450.40">
    <property type="match status" value="1"/>
</dbReference>
<dbReference type="InterPro" id="IPR011010">
    <property type="entry name" value="DNA_brk_join_enz"/>
</dbReference>
<comment type="caution">
    <text evidence="6">The sequence shown here is derived from an EMBL/GenBank/DDBJ whole genome shotgun (WGS) entry which is preliminary data.</text>
</comment>
<dbReference type="GeneID" id="78819170"/>
<dbReference type="EMBL" id="JBHTAS010000001">
    <property type="protein sequence ID" value="MFC7138924.1"/>
    <property type="molecule type" value="Genomic_DNA"/>
</dbReference>
<dbReference type="SUPFAM" id="SSF55781">
    <property type="entry name" value="GAF domain-like"/>
    <property type="match status" value="1"/>
</dbReference>
<dbReference type="Pfam" id="PF13185">
    <property type="entry name" value="GAF_2"/>
    <property type="match status" value="1"/>
</dbReference>
<feature type="domain" description="PAS" evidence="5">
    <location>
        <begin position="202"/>
        <end position="246"/>
    </location>
</feature>